<protein>
    <submittedName>
        <fullName evidence="2">VOC family protein</fullName>
    </submittedName>
</protein>
<dbReference type="InterPro" id="IPR037523">
    <property type="entry name" value="VOC_core"/>
</dbReference>
<comment type="caution">
    <text evidence="2">The sequence shown here is derived from an EMBL/GenBank/DDBJ whole genome shotgun (WGS) entry which is preliminary data.</text>
</comment>
<feature type="domain" description="VOC" evidence="1">
    <location>
        <begin position="4"/>
        <end position="129"/>
    </location>
</feature>
<sequence>MKQNLVHIALVVKDYDEAIDFYVNKLQFDLVEDTYQPEQDKRWVVVAPPNSTGAAILLARASKPEQLDFIGNQAGGRVFLFLNTDDFWRDYERMRSVGISFVREPKEQDYGWVAVFEDLYGNKWDLLQLNSDHPMAKRINQ</sequence>
<dbReference type="PANTHER" id="PTHR36437">
    <property type="entry name" value="GLYOXALASE/BLEOMYCIN RESISTANCE PROTEIN/DIOXYGENASE"/>
    <property type="match status" value="1"/>
</dbReference>
<accession>A0ABT2YPN8</accession>
<gene>
    <name evidence="2" type="ORF">OFY17_03040</name>
</gene>
<dbReference type="Gene3D" id="3.10.180.10">
    <property type="entry name" value="2,3-Dihydroxybiphenyl 1,2-Dioxygenase, domain 1"/>
    <property type="match status" value="1"/>
</dbReference>
<reference evidence="2 3" key="1">
    <citation type="submission" date="2022-10" db="EMBL/GenBank/DDBJ databases">
        <title>Marinomonas transparenta sp. nov. and Marinomonas sargassi sp. nov., isolated from marine alga (Sargassum natans (L.) Gaillon).</title>
        <authorList>
            <person name="Wang Y."/>
        </authorList>
    </citation>
    <scope>NUCLEOTIDE SEQUENCE [LARGE SCALE GENOMIC DNA]</scope>
    <source>
        <strain evidence="2 3">C2222</strain>
    </source>
</reference>
<evidence type="ECO:0000313" key="3">
    <source>
        <dbReference type="Proteomes" id="UP001209713"/>
    </source>
</evidence>
<keyword evidence="3" id="KW-1185">Reference proteome</keyword>
<dbReference type="Pfam" id="PF00903">
    <property type="entry name" value="Glyoxalase"/>
    <property type="match status" value="1"/>
</dbReference>
<dbReference type="PROSITE" id="PS51819">
    <property type="entry name" value="VOC"/>
    <property type="match status" value="1"/>
</dbReference>
<dbReference type="Proteomes" id="UP001209713">
    <property type="component" value="Unassembled WGS sequence"/>
</dbReference>
<dbReference type="InterPro" id="IPR004360">
    <property type="entry name" value="Glyas_Fos-R_dOase_dom"/>
</dbReference>
<dbReference type="CDD" id="cd07263">
    <property type="entry name" value="VOC_like"/>
    <property type="match status" value="1"/>
</dbReference>
<dbReference type="SUPFAM" id="SSF54593">
    <property type="entry name" value="Glyoxalase/Bleomycin resistance protein/Dihydroxybiphenyl dioxygenase"/>
    <property type="match status" value="1"/>
</dbReference>
<dbReference type="InterPro" id="IPR029068">
    <property type="entry name" value="Glyas_Bleomycin-R_OHBP_Dase"/>
</dbReference>
<dbReference type="RefSeq" id="WP_263529226.1">
    <property type="nucleotide sequence ID" value="NZ_JAOVZB010000001.1"/>
</dbReference>
<dbReference type="PANTHER" id="PTHR36437:SF2">
    <property type="entry name" value="GLYOXALASE_BLEOMYCIN RESISTANCE PROTEIN_DIOXYGENASE"/>
    <property type="match status" value="1"/>
</dbReference>
<evidence type="ECO:0000313" key="2">
    <source>
        <dbReference type="EMBL" id="MCV2401853.1"/>
    </source>
</evidence>
<evidence type="ECO:0000259" key="1">
    <source>
        <dbReference type="PROSITE" id="PS51819"/>
    </source>
</evidence>
<organism evidence="2 3">
    <name type="scientific">Marinomonas sargassi</name>
    <dbReference type="NCBI Taxonomy" id="2984494"/>
    <lineage>
        <taxon>Bacteria</taxon>
        <taxon>Pseudomonadati</taxon>
        <taxon>Pseudomonadota</taxon>
        <taxon>Gammaproteobacteria</taxon>
        <taxon>Oceanospirillales</taxon>
        <taxon>Oceanospirillaceae</taxon>
        <taxon>Marinomonas</taxon>
    </lineage>
</organism>
<dbReference type="EMBL" id="JAOVZB010000001">
    <property type="protein sequence ID" value="MCV2401853.1"/>
    <property type="molecule type" value="Genomic_DNA"/>
</dbReference>
<name>A0ABT2YPN8_9GAMM</name>
<proteinExistence type="predicted"/>